<dbReference type="InterPro" id="IPR024129">
    <property type="entry name" value="Sphingomy_SMPD4"/>
</dbReference>
<accession>A0A8D2MS72</accession>
<organism evidence="1 2">
    <name type="scientific">Zonotrichia albicollis</name>
    <name type="common">White-throated sparrow</name>
    <name type="synonym">Fringilla albicollis</name>
    <dbReference type="NCBI Taxonomy" id="44394"/>
    <lineage>
        <taxon>Eukaryota</taxon>
        <taxon>Metazoa</taxon>
        <taxon>Chordata</taxon>
        <taxon>Craniata</taxon>
        <taxon>Vertebrata</taxon>
        <taxon>Euteleostomi</taxon>
        <taxon>Archelosauria</taxon>
        <taxon>Archosauria</taxon>
        <taxon>Dinosauria</taxon>
        <taxon>Saurischia</taxon>
        <taxon>Theropoda</taxon>
        <taxon>Coelurosauria</taxon>
        <taxon>Aves</taxon>
        <taxon>Neognathae</taxon>
        <taxon>Neoaves</taxon>
        <taxon>Telluraves</taxon>
        <taxon>Australaves</taxon>
        <taxon>Passeriformes</taxon>
        <taxon>Passerellidae</taxon>
        <taxon>Zonotrichia</taxon>
    </lineage>
</organism>
<evidence type="ECO:0000313" key="1">
    <source>
        <dbReference type="Ensembl" id="ENSZALP00000011400.1"/>
    </source>
</evidence>
<evidence type="ECO:0000313" key="2">
    <source>
        <dbReference type="Proteomes" id="UP000694413"/>
    </source>
</evidence>
<sequence>ARYPHLEEQRSLIATLKADCVNKPFAQRCRDLETIIEELPAKVTWMASLWAGTFAACREEQTPMNILWLWISWIPGELIHFSTD</sequence>
<dbReference type="Pfam" id="PF14724">
    <property type="entry name" value="mit_SMPDase"/>
    <property type="match status" value="1"/>
</dbReference>
<proteinExistence type="predicted"/>
<dbReference type="AlphaFoldDB" id="A0A8D2MS72"/>
<reference evidence="1" key="1">
    <citation type="submission" date="2025-08" db="UniProtKB">
        <authorList>
            <consortium name="Ensembl"/>
        </authorList>
    </citation>
    <scope>IDENTIFICATION</scope>
</reference>
<protein>
    <submittedName>
        <fullName evidence="1">Uncharacterized protein</fullName>
    </submittedName>
</protein>
<keyword evidence="2" id="KW-1185">Reference proteome</keyword>
<dbReference type="Proteomes" id="UP000694413">
    <property type="component" value="Unassembled WGS sequence"/>
</dbReference>
<reference evidence="1" key="2">
    <citation type="submission" date="2025-09" db="UniProtKB">
        <authorList>
            <consortium name="Ensembl"/>
        </authorList>
    </citation>
    <scope>IDENTIFICATION</scope>
</reference>
<name>A0A8D2MS72_ZONAL</name>
<dbReference type="Ensembl" id="ENSZALT00000015755.1">
    <property type="protein sequence ID" value="ENSZALP00000011400.1"/>
    <property type="gene ID" value="ENSZALG00000009619.1"/>
</dbReference>
<dbReference type="GO" id="GO:0050290">
    <property type="term" value="F:sphingomyelin phosphodiesterase D activity"/>
    <property type="evidence" value="ECO:0007669"/>
    <property type="project" value="InterPro"/>
</dbReference>